<dbReference type="PROSITE" id="PS00397">
    <property type="entry name" value="RECOMBINASES_1"/>
    <property type="match status" value="1"/>
</dbReference>
<keyword evidence="2" id="KW-0229">DNA integration</keyword>
<dbReference type="PROSITE" id="PS51736">
    <property type="entry name" value="RECOMBINASES_3"/>
    <property type="match status" value="1"/>
</dbReference>
<evidence type="ECO:0000313" key="7">
    <source>
        <dbReference type="EMBL" id="GLK50031.1"/>
    </source>
</evidence>
<sequence length="188" mass="20693">MIGYARVSTADQNLDLQIDALKQAGCERIFSEAASGARVDRKALGEALSFAREKDVFVVWKLDRLGRTVGQLVDFVSALKSRGVEFRSLTDGIDTTTPAGRFFFHMMAALAEMERDLIRERTMAGLAAARARGRTGGRKRALSARQLEQVRLLLQHPDQTMGAVATTFGISRSTLYRALARTSDQIGK</sequence>
<dbReference type="Gene3D" id="3.40.50.1390">
    <property type="entry name" value="Resolvase, N-terminal catalytic domain"/>
    <property type="match status" value="1"/>
</dbReference>
<keyword evidence="3" id="KW-0238">DNA-binding</keyword>
<dbReference type="Pfam" id="PF02796">
    <property type="entry name" value="HTH_7"/>
    <property type="match status" value="1"/>
</dbReference>
<evidence type="ECO:0000256" key="5">
    <source>
        <dbReference type="PROSITE-ProRule" id="PRU10137"/>
    </source>
</evidence>
<feature type="domain" description="Resolvase/invertase-type recombinase catalytic" evidence="6">
    <location>
        <begin position="1"/>
        <end position="133"/>
    </location>
</feature>
<feature type="active site" description="O-(5'-phospho-DNA)-serine intermediate" evidence="5">
    <location>
        <position position="8"/>
    </location>
</feature>
<protein>
    <submittedName>
        <fullName evidence="7">Invertase</fullName>
    </submittedName>
</protein>
<dbReference type="Pfam" id="PF00239">
    <property type="entry name" value="Resolvase"/>
    <property type="match status" value="1"/>
</dbReference>
<dbReference type="PANTHER" id="PTHR30461">
    <property type="entry name" value="DNA-INVERTASE FROM LAMBDOID PROPHAGE"/>
    <property type="match status" value="1"/>
</dbReference>
<dbReference type="PANTHER" id="PTHR30461:SF2">
    <property type="entry name" value="SERINE RECOMBINASE PINE-RELATED"/>
    <property type="match status" value="1"/>
</dbReference>
<evidence type="ECO:0000256" key="3">
    <source>
        <dbReference type="ARBA" id="ARBA00023125"/>
    </source>
</evidence>
<gene>
    <name evidence="7" type="ORF">GCM10017620_30050</name>
</gene>
<keyword evidence="8" id="KW-1185">Reference proteome</keyword>
<keyword evidence="4" id="KW-0233">DNA recombination</keyword>
<evidence type="ECO:0000313" key="8">
    <source>
        <dbReference type="Proteomes" id="UP001143509"/>
    </source>
</evidence>
<dbReference type="InterPro" id="IPR050639">
    <property type="entry name" value="SSR_resolvase"/>
</dbReference>
<dbReference type="SMART" id="SM00857">
    <property type="entry name" value="Resolvase"/>
    <property type="match status" value="1"/>
</dbReference>
<evidence type="ECO:0000259" key="6">
    <source>
        <dbReference type="PROSITE" id="PS51736"/>
    </source>
</evidence>
<dbReference type="InterPro" id="IPR006119">
    <property type="entry name" value="Resolv_N"/>
</dbReference>
<dbReference type="SUPFAM" id="SSF46689">
    <property type="entry name" value="Homeodomain-like"/>
    <property type="match status" value="1"/>
</dbReference>
<dbReference type="InterPro" id="IPR009057">
    <property type="entry name" value="Homeodomain-like_sf"/>
</dbReference>
<comment type="similarity">
    <text evidence="1">Belongs to the site-specific recombinase resolvase family.</text>
</comment>
<dbReference type="Proteomes" id="UP001143509">
    <property type="component" value="Unassembled WGS sequence"/>
</dbReference>
<name>A0ABQ5TBQ1_9CAUL</name>
<evidence type="ECO:0000256" key="1">
    <source>
        <dbReference type="ARBA" id="ARBA00009913"/>
    </source>
</evidence>
<dbReference type="SUPFAM" id="SSF53041">
    <property type="entry name" value="Resolvase-like"/>
    <property type="match status" value="1"/>
</dbReference>
<proteinExistence type="inferred from homology"/>
<reference evidence="7" key="1">
    <citation type="journal article" date="2014" name="Int. J. Syst. Evol. Microbiol.">
        <title>Complete genome of a new Firmicutes species belonging to the dominant human colonic microbiota ('Ruminococcus bicirculans') reveals two chromosomes and a selective capacity to utilize plant glucans.</title>
        <authorList>
            <consortium name="NISC Comparative Sequencing Program"/>
            <person name="Wegmann U."/>
            <person name="Louis P."/>
            <person name="Goesmann A."/>
            <person name="Henrissat B."/>
            <person name="Duncan S.H."/>
            <person name="Flint H.J."/>
        </authorList>
    </citation>
    <scope>NUCLEOTIDE SEQUENCE</scope>
    <source>
        <strain evidence="7">VKM B-1499</strain>
    </source>
</reference>
<dbReference type="InterPro" id="IPR006118">
    <property type="entry name" value="Recombinase_CS"/>
</dbReference>
<evidence type="ECO:0000256" key="4">
    <source>
        <dbReference type="ARBA" id="ARBA00023172"/>
    </source>
</evidence>
<comment type="caution">
    <text evidence="7">The sequence shown here is derived from an EMBL/GenBank/DDBJ whole genome shotgun (WGS) entry which is preliminary data.</text>
</comment>
<organism evidence="7 8">
    <name type="scientific">Brevundimonas intermedia</name>
    <dbReference type="NCBI Taxonomy" id="74315"/>
    <lineage>
        <taxon>Bacteria</taxon>
        <taxon>Pseudomonadati</taxon>
        <taxon>Pseudomonadota</taxon>
        <taxon>Alphaproteobacteria</taxon>
        <taxon>Caulobacterales</taxon>
        <taxon>Caulobacteraceae</taxon>
        <taxon>Brevundimonas</taxon>
    </lineage>
</organism>
<dbReference type="EMBL" id="BSFD01000011">
    <property type="protein sequence ID" value="GLK50031.1"/>
    <property type="molecule type" value="Genomic_DNA"/>
</dbReference>
<dbReference type="Gene3D" id="1.10.10.60">
    <property type="entry name" value="Homeodomain-like"/>
    <property type="match status" value="1"/>
</dbReference>
<dbReference type="CDD" id="cd03768">
    <property type="entry name" value="SR_ResInv"/>
    <property type="match status" value="1"/>
</dbReference>
<evidence type="ECO:0000256" key="2">
    <source>
        <dbReference type="ARBA" id="ARBA00022908"/>
    </source>
</evidence>
<dbReference type="RefSeq" id="WP_271166197.1">
    <property type="nucleotide sequence ID" value="NZ_BSFD01000011.1"/>
</dbReference>
<reference evidence="7" key="2">
    <citation type="submission" date="2023-01" db="EMBL/GenBank/DDBJ databases">
        <authorList>
            <person name="Sun Q."/>
            <person name="Evtushenko L."/>
        </authorList>
    </citation>
    <scope>NUCLEOTIDE SEQUENCE</scope>
    <source>
        <strain evidence="7">VKM B-1499</strain>
    </source>
</reference>
<accession>A0ABQ5TBQ1</accession>
<dbReference type="InterPro" id="IPR006120">
    <property type="entry name" value="Resolvase_HTH_dom"/>
</dbReference>
<dbReference type="InterPro" id="IPR036162">
    <property type="entry name" value="Resolvase-like_N_sf"/>
</dbReference>